<evidence type="ECO:0000313" key="2">
    <source>
        <dbReference type="Proteomes" id="UP001458880"/>
    </source>
</evidence>
<accession>A0AAW1M1L2</accession>
<sequence length="74" mass="8308">MDISELEACCNDLHLSVTDKGDSDINGIDLLEELLDLRSFIAIKKTPLEILEYLEEFDLIRSSNLILVILIGDS</sequence>
<name>A0AAW1M1L2_POPJA</name>
<dbReference type="AlphaFoldDB" id="A0AAW1M1L2"/>
<dbReference type="EMBL" id="JASPKY010000070">
    <property type="protein sequence ID" value="KAK9739828.1"/>
    <property type="molecule type" value="Genomic_DNA"/>
</dbReference>
<comment type="caution">
    <text evidence="1">The sequence shown here is derived from an EMBL/GenBank/DDBJ whole genome shotgun (WGS) entry which is preliminary data.</text>
</comment>
<dbReference type="Proteomes" id="UP001458880">
    <property type="component" value="Unassembled WGS sequence"/>
</dbReference>
<reference evidence="1 2" key="1">
    <citation type="journal article" date="2024" name="BMC Genomics">
        <title>De novo assembly and annotation of Popillia japonica's genome with initial clues to its potential as an invasive pest.</title>
        <authorList>
            <person name="Cucini C."/>
            <person name="Boschi S."/>
            <person name="Funari R."/>
            <person name="Cardaioli E."/>
            <person name="Iannotti N."/>
            <person name="Marturano G."/>
            <person name="Paoli F."/>
            <person name="Bruttini M."/>
            <person name="Carapelli A."/>
            <person name="Frati F."/>
            <person name="Nardi F."/>
        </authorList>
    </citation>
    <scope>NUCLEOTIDE SEQUENCE [LARGE SCALE GENOMIC DNA]</scope>
    <source>
        <strain evidence="1">DMR45628</strain>
    </source>
</reference>
<proteinExistence type="predicted"/>
<protein>
    <submittedName>
        <fullName evidence="1">Uncharacterized protein</fullName>
    </submittedName>
</protein>
<evidence type="ECO:0000313" key="1">
    <source>
        <dbReference type="EMBL" id="KAK9739828.1"/>
    </source>
</evidence>
<gene>
    <name evidence="1" type="ORF">QE152_g8652</name>
</gene>
<organism evidence="1 2">
    <name type="scientific">Popillia japonica</name>
    <name type="common">Japanese beetle</name>
    <dbReference type="NCBI Taxonomy" id="7064"/>
    <lineage>
        <taxon>Eukaryota</taxon>
        <taxon>Metazoa</taxon>
        <taxon>Ecdysozoa</taxon>
        <taxon>Arthropoda</taxon>
        <taxon>Hexapoda</taxon>
        <taxon>Insecta</taxon>
        <taxon>Pterygota</taxon>
        <taxon>Neoptera</taxon>
        <taxon>Endopterygota</taxon>
        <taxon>Coleoptera</taxon>
        <taxon>Polyphaga</taxon>
        <taxon>Scarabaeiformia</taxon>
        <taxon>Scarabaeidae</taxon>
        <taxon>Rutelinae</taxon>
        <taxon>Popillia</taxon>
    </lineage>
</organism>
<keyword evidence="2" id="KW-1185">Reference proteome</keyword>